<comment type="caution">
    <text evidence="2">The sequence shown here is derived from an EMBL/GenBank/DDBJ whole genome shotgun (WGS) entry which is preliminary data.</text>
</comment>
<accession>A0AAW0E450</accession>
<evidence type="ECO:0000256" key="1">
    <source>
        <dbReference type="SAM" id="MobiDB-lite"/>
    </source>
</evidence>
<dbReference type="Proteomes" id="UP001362999">
    <property type="component" value="Unassembled WGS sequence"/>
</dbReference>
<dbReference type="AlphaFoldDB" id="A0AAW0E450"/>
<sequence>MLRDRCNVFLRVCTDRFPTSSKSKLPATLLSSAGNTPPATAEVRNRVLSKASPPPPVPAVLPLSPFILVDTPSDTRQFIPYLHLASNDASSSANPCTLPPGDWTHVVRILPATANQRAGSITIAASTSSTQILDLYVPGPVSHSQPTEIDTALPLRKRHILVARDFLALALPYYASAHPTLEYSSDSDASISGDADFTLPQPKEQPCRTDAVRVLLVGPPRATLAIALTYIAYASECSVAHVMRCVVEEGEDLEACEVLGKEARMGLGEREMQVLEGLAKKGL</sequence>
<feature type="region of interest" description="Disordered" evidence="1">
    <location>
        <begin position="19"/>
        <end position="39"/>
    </location>
</feature>
<gene>
    <name evidence="2" type="ORF">R3P38DRAFT_3342057</name>
</gene>
<name>A0AAW0E450_9AGAR</name>
<evidence type="ECO:0000313" key="2">
    <source>
        <dbReference type="EMBL" id="KAK7057886.1"/>
    </source>
</evidence>
<feature type="compositionally biased region" description="Polar residues" evidence="1">
    <location>
        <begin position="19"/>
        <end position="38"/>
    </location>
</feature>
<reference evidence="2 3" key="1">
    <citation type="journal article" date="2024" name="J Genomics">
        <title>Draft genome sequencing and assembly of Favolaschia claudopus CIRM-BRFM 2984 isolated from oak limbs.</title>
        <authorList>
            <person name="Navarro D."/>
            <person name="Drula E."/>
            <person name="Chaduli D."/>
            <person name="Cazenave R."/>
            <person name="Ahrendt S."/>
            <person name="Wang J."/>
            <person name="Lipzen A."/>
            <person name="Daum C."/>
            <person name="Barry K."/>
            <person name="Grigoriev I.V."/>
            <person name="Favel A."/>
            <person name="Rosso M.N."/>
            <person name="Martin F."/>
        </authorList>
    </citation>
    <scope>NUCLEOTIDE SEQUENCE [LARGE SCALE GENOMIC DNA]</scope>
    <source>
        <strain evidence="2 3">CIRM-BRFM 2984</strain>
    </source>
</reference>
<evidence type="ECO:0000313" key="3">
    <source>
        <dbReference type="Proteomes" id="UP001362999"/>
    </source>
</evidence>
<keyword evidence="3" id="KW-1185">Reference proteome</keyword>
<organism evidence="2 3">
    <name type="scientific">Favolaschia claudopus</name>
    <dbReference type="NCBI Taxonomy" id="2862362"/>
    <lineage>
        <taxon>Eukaryota</taxon>
        <taxon>Fungi</taxon>
        <taxon>Dikarya</taxon>
        <taxon>Basidiomycota</taxon>
        <taxon>Agaricomycotina</taxon>
        <taxon>Agaricomycetes</taxon>
        <taxon>Agaricomycetidae</taxon>
        <taxon>Agaricales</taxon>
        <taxon>Marasmiineae</taxon>
        <taxon>Mycenaceae</taxon>
        <taxon>Favolaschia</taxon>
    </lineage>
</organism>
<protein>
    <submittedName>
        <fullName evidence="2">Uncharacterized protein</fullName>
    </submittedName>
</protein>
<proteinExistence type="predicted"/>
<dbReference type="EMBL" id="JAWWNJ010000004">
    <property type="protein sequence ID" value="KAK7057886.1"/>
    <property type="molecule type" value="Genomic_DNA"/>
</dbReference>